<dbReference type="Proteomes" id="UP000238701">
    <property type="component" value="Unassembled WGS sequence"/>
</dbReference>
<dbReference type="GO" id="GO:0020037">
    <property type="term" value="F:heme binding"/>
    <property type="evidence" value="ECO:0007669"/>
    <property type="project" value="InterPro"/>
</dbReference>
<evidence type="ECO:0000313" key="7">
    <source>
        <dbReference type="Proteomes" id="UP000238701"/>
    </source>
</evidence>
<dbReference type="AlphaFoldDB" id="A0A2U3L2R7"/>
<keyword evidence="3 4" id="KW-0408">Iron</keyword>
<dbReference type="Gene3D" id="1.10.760.10">
    <property type="entry name" value="Cytochrome c-like domain"/>
    <property type="match status" value="2"/>
</dbReference>
<dbReference type="InterPro" id="IPR036909">
    <property type="entry name" value="Cyt_c-like_dom_sf"/>
</dbReference>
<dbReference type="PANTHER" id="PTHR33546">
    <property type="entry name" value="LARGE, MULTIFUNCTIONAL SECRETED PROTEIN-RELATED"/>
    <property type="match status" value="1"/>
</dbReference>
<evidence type="ECO:0000259" key="5">
    <source>
        <dbReference type="PROSITE" id="PS51007"/>
    </source>
</evidence>
<dbReference type="GO" id="GO:0046872">
    <property type="term" value="F:metal ion binding"/>
    <property type="evidence" value="ECO:0007669"/>
    <property type="project" value="UniProtKB-KW"/>
</dbReference>
<evidence type="ECO:0000256" key="2">
    <source>
        <dbReference type="ARBA" id="ARBA00022723"/>
    </source>
</evidence>
<evidence type="ECO:0000256" key="4">
    <source>
        <dbReference type="PROSITE-ProRule" id="PRU00433"/>
    </source>
</evidence>
<feature type="domain" description="Cytochrome c" evidence="5">
    <location>
        <begin position="133"/>
        <end position="269"/>
    </location>
</feature>
<dbReference type="SUPFAM" id="SSF46626">
    <property type="entry name" value="Cytochrome c"/>
    <property type="match status" value="2"/>
</dbReference>
<proteinExistence type="predicted"/>
<gene>
    <name evidence="6" type="ORF">SBA1_640014</name>
</gene>
<keyword evidence="1 4" id="KW-0349">Heme</keyword>
<dbReference type="InterPro" id="IPR009056">
    <property type="entry name" value="Cyt_c-like_dom"/>
</dbReference>
<dbReference type="OrthoDB" id="111549at2"/>
<dbReference type="NCBIfam" id="TIGR02603">
    <property type="entry name" value="CxxCH_TIGR02603"/>
    <property type="match status" value="1"/>
</dbReference>
<dbReference type="InterPro" id="IPR013427">
    <property type="entry name" value="Haem-bd_dom_put"/>
</dbReference>
<evidence type="ECO:0000313" key="6">
    <source>
        <dbReference type="EMBL" id="SPF46206.1"/>
    </source>
</evidence>
<reference evidence="7" key="1">
    <citation type="submission" date="2018-02" db="EMBL/GenBank/DDBJ databases">
        <authorList>
            <person name="Hausmann B."/>
        </authorList>
    </citation>
    <scope>NUCLEOTIDE SEQUENCE [LARGE SCALE GENOMIC DNA]</scope>
    <source>
        <strain evidence="7">Peat soil MAG SbA1</strain>
    </source>
</reference>
<sequence>MLAILPMFRNPKSLYQVSIFLILSVSQLSFGQARQASPNRDSKTPSAAGRSAFNSSCAGCHGLDGRGSDKAVNISEDVRVRRLSDAQLSSIISNGVPGTGMPAFRNFPERQVRALVSYLRSLQGRDEAHALTGDAKRGREIFFGKGDCSRCHMISGLGGFLGPDLTNHGASSSPSAIRDEIMRSPRVPPPGYRAAVLTTASGERLEGLIRNEDNFSVQLQTKDGRFHFLTKAELQEIEYLNASLMPADYRDRLSDGELNDLVSYLMAIPDSNSKVTPHQHEDDTE</sequence>
<dbReference type="GO" id="GO:0009055">
    <property type="term" value="F:electron transfer activity"/>
    <property type="evidence" value="ECO:0007669"/>
    <property type="project" value="InterPro"/>
</dbReference>
<dbReference type="PANTHER" id="PTHR33546:SF1">
    <property type="entry name" value="LARGE, MULTIFUNCTIONAL SECRETED PROTEIN"/>
    <property type="match status" value="1"/>
</dbReference>
<accession>A0A2U3L2R7</accession>
<name>A0A2U3L2R7_9BACT</name>
<organism evidence="6 7">
    <name type="scientific">Candidatus Sulfotelmatobacter kueseliae</name>
    <dbReference type="NCBI Taxonomy" id="2042962"/>
    <lineage>
        <taxon>Bacteria</taxon>
        <taxon>Pseudomonadati</taxon>
        <taxon>Acidobacteriota</taxon>
        <taxon>Terriglobia</taxon>
        <taxon>Terriglobales</taxon>
        <taxon>Candidatus Korobacteraceae</taxon>
        <taxon>Candidatus Sulfotelmatobacter</taxon>
    </lineage>
</organism>
<evidence type="ECO:0000256" key="1">
    <source>
        <dbReference type="ARBA" id="ARBA00022617"/>
    </source>
</evidence>
<protein>
    <submittedName>
        <fullName evidence="6">Cytochrome c class I (Modular protein)</fullName>
    </submittedName>
</protein>
<dbReference type="PROSITE" id="PS51007">
    <property type="entry name" value="CYTC"/>
    <property type="match status" value="2"/>
</dbReference>
<feature type="domain" description="Cytochrome c" evidence="5">
    <location>
        <begin position="44"/>
        <end position="123"/>
    </location>
</feature>
<dbReference type="Pfam" id="PF13442">
    <property type="entry name" value="Cytochrome_CBB3"/>
    <property type="match status" value="1"/>
</dbReference>
<dbReference type="EMBL" id="OMOD01000160">
    <property type="protein sequence ID" value="SPF46206.1"/>
    <property type="molecule type" value="Genomic_DNA"/>
</dbReference>
<evidence type="ECO:0000256" key="3">
    <source>
        <dbReference type="ARBA" id="ARBA00023004"/>
    </source>
</evidence>
<keyword evidence="2 4" id="KW-0479">Metal-binding</keyword>